<keyword evidence="2" id="KW-1185">Reference proteome</keyword>
<organism evidence="1 2">
    <name type="scientific">Cochliobolus heterostrophus (strain C4 / ATCC 48331 / race T)</name>
    <name type="common">Southern corn leaf blight fungus</name>
    <name type="synonym">Bipolaris maydis</name>
    <dbReference type="NCBI Taxonomy" id="665024"/>
    <lineage>
        <taxon>Eukaryota</taxon>
        <taxon>Fungi</taxon>
        <taxon>Dikarya</taxon>
        <taxon>Ascomycota</taxon>
        <taxon>Pezizomycotina</taxon>
        <taxon>Dothideomycetes</taxon>
        <taxon>Pleosporomycetidae</taxon>
        <taxon>Pleosporales</taxon>
        <taxon>Pleosporineae</taxon>
        <taxon>Pleosporaceae</taxon>
        <taxon>Bipolaris</taxon>
    </lineage>
</organism>
<dbReference type="Proteomes" id="UP000012338">
    <property type="component" value="Unassembled WGS sequence"/>
</dbReference>
<dbReference type="EMBL" id="KB733471">
    <property type="protein sequence ID" value="ENI00830.1"/>
    <property type="molecule type" value="Genomic_DNA"/>
</dbReference>
<feature type="non-terminal residue" evidence="1">
    <location>
        <position position="1"/>
    </location>
</feature>
<gene>
    <name evidence="1" type="ORF">COCC4DRAFT_149611</name>
</gene>
<accession>N4WN45</accession>
<reference evidence="2" key="2">
    <citation type="journal article" date="2013" name="PLoS Genet.">
        <title>Comparative genome structure, secondary metabolite, and effector coding capacity across Cochliobolus pathogens.</title>
        <authorList>
            <person name="Condon B.J."/>
            <person name="Leng Y."/>
            <person name="Wu D."/>
            <person name="Bushley K.E."/>
            <person name="Ohm R.A."/>
            <person name="Otillar R."/>
            <person name="Martin J."/>
            <person name="Schackwitz W."/>
            <person name="Grimwood J."/>
            <person name="MohdZainudin N."/>
            <person name="Xue C."/>
            <person name="Wang R."/>
            <person name="Manning V.A."/>
            <person name="Dhillon B."/>
            <person name="Tu Z.J."/>
            <person name="Steffenson B.J."/>
            <person name="Salamov A."/>
            <person name="Sun H."/>
            <person name="Lowry S."/>
            <person name="LaButti K."/>
            <person name="Han J."/>
            <person name="Copeland A."/>
            <person name="Lindquist E."/>
            <person name="Barry K."/>
            <person name="Schmutz J."/>
            <person name="Baker S.E."/>
            <person name="Ciuffetti L.M."/>
            <person name="Grigoriev I.V."/>
            <person name="Zhong S."/>
            <person name="Turgeon B.G."/>
        </authorList>
    </citation>
    <scope>NUCLEOTIDE SEQUENCE [LARGE SCALE GENOMIC DNA]</scope>
    <source>
        <strain evidence="2">C4 / ATCC 48331 / race T</strain>
    </source>
</reference>
<sequence>IKPIHSYILIAFSLNIYQAAGHLEIFQMSGASSDVVASAFLTRCHVLARCQVT</sequence>
<name>N4WN45_COCH4</name>
<evidence type="ECO:0000313" key="2">
    <source>
        <dbReference type="Proteomes" id="UP000012338"/>
    </source>
</evidence>
<dbReference type="AlphaFoldDB" id="N4WN45"/>
<proteinExistence type="predicted"/>
<dbReference type="HOGENOM" id="CLU_3074153_0_0_1"/>
<reference evidence="1 2" key="1">
    <citation type="journal article" date="2012" name="PLoS Pathog.">
        <title>Diverse lifestyles and strategies of plant pathogenesis encoded in the genomes of eighteen Dothideomycetes fungi.</title>
        <authorList>
            <person name="Ohm R.A."/>
            <person name="Feau N."/>
            <person name="Henrissat B."/>
            <person name="Schoch C.L."/>
            <person name="Horwitz B.A."/>
            <person name="Barry K.W."/>
            <person name="Condon B.J."/>
            <person name="Copeland A.C."/>
            <person name="Dhillon B."/>
            <person name="Glaser F."/>
            <person name="Hesse C.N."/>
            <person name="Kosti I."/>
            <person name="LaButti K."/>
            <person name="Lindquist E.A."/>
            <person name="Lucas S."/>
            <person name="Salamov A.A."/>
            <person name="Bradshaw R.E."/>
            <person name="Ciuffetti L."/>
            <person name="Hamelin R.C."/>
            <person name="Kema G.H.J."/>
            <person name="Lawrence C."/>
            <person name="Scott J.A."/>
            <person name="Spatafora J.W."/>
            <person name="Turgeon B.G."/>
            <person name="de Wit P.J.G.M."/>
            <person name="Zhong S."/>
            <person name="Goodwin S.B."/>
            <person name="Grigoriev I.V."/>
        </authorList>
    </citation>
    <scope>NUCLEOTIDE SEQUENCE [LARGE SCALE GENOMIC DNA]</scope>
    <source>
        <strain evidence="2">C4 / ATCC 48331 / race T</strain>
    </source>
</reference>
<protein>
    <submittedName>
        <fullName evidence="1">Uncharacterized protein</fullName>
    </submittedName>
</protein>
<evidence type="ECO:0000313" key="1">
    <source>
        <dbReference type="EMBL" id="ENI00830.1"/>
    </source>
</evidence>